<reference evidence="7" key="2">
    <citation type="submission" date="2020-09" db="EMBL/GenBank/DDBJ databases">
        <authorList>
            <person name="Sun Q."/>
            <person name="Ohkuma M."/>
        </authorList>
    </citation>
    <scope>NUCLEOTIDE SEQUENCE</scope>
    <source>
        <strain evidence="7">JCM 3086</strain>
    </source>
</reference>
<dbReference type="InterPro" id="IPR011010">
    <property type="entry name" value="DNA_brk_join_enz"/>
</dbReference>
<evidence type="ECO:0000313" key="8">
    <source>
        <dbReference type="Proteomes" id="UP000657574"/>
    </source>
</evidence>
<keyword evidence="1" id="KW-0229">DNA integration</keyword>
<dbReference type="Gene3D" id="1.10.150.130">
    <property type="match status" value="1"/>
</dbReference>
<sequence>MGRYADAGVALSVFVTVLSEKWPVLDRHERAAEWLQIWSDLGRAPRTIDAYARGLGEFLLVCERDGIDPETANRSHIAAFVRELRTRPSRSGANVLALDSGAGLANATLQQRLVPVRLFYDFLVEEGVRESNPVGRGRYTPGRGRGGGTARGLVPRLVKLPWIPAEAEWLQVLEVFRAEPIRNRLMLALAYDAALRREELCALRSDDIDPAHRTVRVRAETTKTRQERVVPYSASTGVLLGEYLRHRATLSRARGPLFLSESRRNTAQPLTLWTWSKVVRRLALAAEVPRFSTHTTRHLCLTDLARMGWEVHAIASFAGHRSTESTLRYIHLSGRELSARLNASMSHLHAWRVEALTRTDRNPQ</sequence>
<dbReference type="PROSITE" id="PS51900">
    <property type="entry name" value="CB"/>
    <property type="match status" value="1"/>
</dbReference>
<dbReference type="GO" id="GO:0006310">
    <property type="term" value="P:DNA recombination"/>
    <property type="evidence" value="ECO:0007669"/>
    <property type="project" value="UniProtKB-KW"/>
</dbReference>
<dbReference type="PANTHER" id="PTHR30349">
    <property type="entry name" value="PHAGE INTEGRASE-RELATED"/>
    <property type="match status" value="1"/>
</dbReference>
<dbReference type="InterPro" id="IPR010998">
    <property type="entry name" value="Integrase_recombinase_N"/>
</dbReference>
<dbReference type="AlphaFoldDB" id="A0A917PDN4"/>
<dbReference type="EMBL" id="BMQA01000142">
    <property type="protein sequence ID" value="GGJ72120.1"/>
    <property type="molecule type" value="Genomic_DNA"/>
</dbReference>
<reference evidence="7" key="1">
    <citation type="journal article" date="2014" name="Int. J. Syst. Evol. Microbiol.">
        <title>Complete genome sequence of Corynebacterium casei LMG S-19264T (=DSM 44701T), isolated from a smear-ripened cheese.</title>
        <authorList>
            <consortium name="US DOE Joint Genome Institute (JGI-PGF)"/>
            <person name="Walter F."/>
            <person name="Albersmeier A."/>
            <person name="Kalinowski J."/>
            <person name="Ruckert C."/>
        </authorList>
    </citation>
    <scope>NUCLEOTIDE SEQUENCE</scope>
    <source>
        <strain evidence="7">JCM 3086</strain>
    </source>
</reference>
<evidence type="ECO:0000256" key="4">
    <source>
        <dbReference type="PROSITE-ProRule" id="PRU01248"/>
    </source>
</evidence>
<evidence type="ECO:0000259" key="5">
    <source>
        <dbReference type="PROSITE" id="PS51898"/>
    </source>
</evidence>
<dbReference type="PANTHER" id="PTHR30349:SF81">
    <property type="entry name" value="TYROSINE RECOMBINASE XERC"/>
    <property type="match status" value="1"/>
</dbReference>
<evidence type="ECO:0000256" key="2">
    <source>
        <dbReference type="ARBA" id="ARBA00023125"/>
    </source>
</evidence>
<dbReference type="GO" id="GO:0015074">
    <property type="term" value="P:DNA integration"/>
    <property type="evidence" value="ECO:0007669"/>
    <property type="project" value="UniProtKB-KW"/>
</dbReference>
<keyword evidence="3" id="KW-0233">DNA recombination</keyword>
<evidence type="ECO:0000259" key="6">
    <source>
        <dbReference type="PROSITE" id="PS51900"/>
    </source>
</evidence>
<dbReference type="InterPro" id="IPR013762">
    <property type="entry name" value="Integrase-like_cat_sf"/>
</dbReference>
<evidence type="ECO:0000256" key="1">
    <source>
        <dbReference type="ARBA" id="ARBA00022908"/>
    </source>
</evidence>
<dbReference type="InterPro" id="IPR050090">
    <property type="entry name" value="Tyrosine_recombinase_XerCD"/>
</dbReference>
<dbReference type="Gene3D" id="1.10.443.10">
    <property type="entry name" value="Intergrase catalytic core"/>
    <property type="match status" value="1"/>
</dbReference>
<dbReference type="GO" id="GO:0003677">
    <property type="term" value="F:DNA binding"/>
    <property type="evidence" value="ECO:0007669"/>
    <property type="project" value="UniProtKB-UniRule"/>
</dbReference>
<protein>
    <submittedName>
        <fullName evidence="7">Integrase</fullName>
    </submittedName>
</protein>
<keyword evidence="2 4" id="KW-0238">DNA-binding</keyword>
<dbReference type="Pfam" id="PF00589">
    <property type="entry name" value="Phage_integrase"/>
    <property type="match status" value="1"/>
</dbReference>
<evidence type="ECO:0000256" key="3">
    <source>
        <dbReference type="ARBA" id="ARBA00023172"/>
    </source>
</evidence>
<dbReference type="RefSeq" id="WP_189317766.1">
    <property type="nucleotide sequence ID" value="NZ_BMQA01000142.1"/>
</dbReference>
<organism evidence="7 8">
    <name type="scientific">Streptomyces brasiliensis</name>
    <dbReference type="NCBI Taxonomy" id="1954"/>
    <lineage>
        <taxon>Bacteria</taxon>
        <taxon>Bacillati</taxon>
        <taxon>Actinomycetota</taxon>
        <taxon>Actinomycetes</taxon>
        <taxon>Kitasatosporales</taxon>
        <taxon>Streptomycetaceae</taxon>
        <taxon>Streptomyces</taxon>
    </lineage>
</organism>
<dbReference type="InterPro" id="IPR002104">
    <property type="entry name" value="Integrase_catalytic"/>
</dbReference>
<name>A0A917PDN4_9ACTN</name>
<comment type="caution">
    <text evidence="7">The sequence shown here is derived from an EMBL/GenBank/DDBJ whole genome shotgun (WGS) entry which is preliminary data.</text>
</comment>
<dbReference type="PROSITE" id="PS51898">
    <property type="entry name" value="TYR_RECOMBINASE"/>
    <property type="match status" value="1"/>
</dbReference>
<feature type="domain" description="Core-binding (CB)" evidence="6">
    <location>
        <begin position="29"/>
        <end position="124"/>
    </location>
</feature>
<keyword evidence="8" id="KW-1185">Reference proteome</keyword>
<dbReference type="InterPro" id="IPR044068">
    <property type="entry name" value="CB"/>
</dbReference>
<dbReference type="InterPro" id="IPR004107">
    <property type="entry name" value="Integrase_SAM-like_N"/>
</dbReference>
<dbReference type="Proteomes" id="UP000657574">
    <property type="component" value="Unassembled WGS sequence"/>
</dbReference>
<dbReference type="SUPFAM" id="SSF56349">
    <property type="entry name" value="DNA breaking-rejoining enzymes"/>
    <property type="match status" value="1"/>
</dbReference>
<feature type="domain" description="Tyr recombinase" evidence="5">
    <location>
        <begin position="158"/>
        <end position="342"/>
    </location>
</feature>
<evidence type="ECO:0000313" key="7">
    <source>
        <dbReference type="EMBL" id="GGJ72120.1"/>
    </source>
</evidence>
<accession>A0A917PDN4</accession>
<dbReference type="CDD" id="cd00397">
    <property type="entry name" value="DNA_BRE_C"/>
    <property type="match status" value="1"/>
</dbReference>
<dbReference type="Pfam" id="PF02899">
    <property type="entry name" value="Phage_int_SAM_1"/>
    <property type="match status" value="1"/>
</dbReference>
<proteinExistence type="predicted"/>
<gene>
    <name evidence="7" type="ORF">GCM10010121_098360</name>
</gene>